<keyword evidence="2" id="KW-1185">Reference proteome</keyword>
<proteinExistence type="predicted"/>
<evidence type="ECO:0000313" key="1">
    <source>
        <dbReference type="EMBL" id="GBP70674.1"/>
    </source>
</evidence>
<sequence>MEGFAGGDDSNVALEIVTAVLSSIVTRAGCEVRARTSARWLCARGVDDRSTNFINFHQLKRSRRAFGSSAPVYRGCFSEFGPH</sequence>
<dbReference type="EMBL" id="BGZK01001082">
    <property type="protein sequence ID" value="GBP70674.1"/>
    <property type="molecule type" value="Genomic_DNA"/>
</dbReference>
<organism evidence="1 2">
    <name type="scientific">Eumeta variegata</name>
    <name type="common">Bagworm moth</name>
    <name type="synonym">Eumeta japonica</name>
    <dbReference type="NCBI Taxonomy" id="151549"/>
    <lineage>
        <taxon>Eukaryota</taxon>
        <taxon>Metazoa</taxon>
        <taxon>Ecdysozoa</taxon>
        <taxon>Arthropoda</taxon>
        <taxon>Hexapoda</taxon>
        <taxon>Insecta</taxon>
        <taxon>Pterygota</taxon>
        <taxon>Neoptera</taxon>
        <taxon>Endopterygota</taxon>
        <taxon>Lepidoptera</taxon>
        <taxon>Glossata</taxon>
        <taxon>Ditrysia</taxon>
        <taxon>Tineoidea</taxon>
        <taxon>Psychidae</taxon>
        <taxon>Oiketicinae</taxon>
        <taxon>Eumeta</taxon>
    </lineage>
</organism>
<protein>
    <submittedName>
        <fullName evidence="1">Uncharacterized protein</fullName>
    </submittedName>
</protein>
<dbReference type="Proteomes" id="UP000299102">
    <property type="component" value="Unassembled WGS sequence"/>
</dbReference>
<reference evidence="1 2" key="1">
    <citation type="journal article" date="2019" name="Commun. Biol.">
        <title>The bagworm genome reveals a unique fibroin gene that provides high tensile strength.</title>
        <authorList>
            <person name="Kono N."/>
            <person name="Nakamura H."/>
            <person name="Ohtoshi R."/>
            <person name="Tomita M."/>
            <person name="Numata K."/>
            <person name="Arakawa K."/>
        </authorList>
    </citation>
    <scope>NUCLEOTIDE SEQUENCE [LARGE SCALE GENOMIC DNA]</scope>
</reference>
<name>A0A4C1Y6Z8_EUMVA</name>
<dbReference type="AlphaFoldDB" id="A0A4C1Y6Z8"/>
<comment type="caution">
    <text evidence="1">The sequence shown here is derived from an EMBL/GenBank/DDBJ whole genome shotgun (WGS) entry which is preliminary data.</text>
</comment>
<gene>
    <name evidence="1" type="ORF">EVAR_88849_1</name>
</gene>
<evidence type="ECO:0000313" key="2">
    <source>
        <dbReference type="Proteomes" id="UP000299102"/>
    </source>
</evidence>
<accession>A0A4C1Y6Z8</accession>